<organism evidence="2 3">
    <name type="scientific">Streptomyces paromomycinus</name>
    <name type="common">Streptomyces rimosus subsp. paromomycinus</name>
    <dbReference type="NCBI Taxonomy" id="92743"/>
    <lineage>
        <taxon>Bacteria</taxon>
        <taxon>Bacillati</taxon>
        <taxon>Actinomycetota</taxon>
        <taxon>Actinomycetes</taxon>
        <taxon>Kitasatosporales</taxon>
        <taxon>Streptomycetaceae</taxon>
        <taxon>Streptomyces</taxon>
    </lineage>
</organism>
<keyword evidence="3" id="KW-1185">Reference proteome</keyword>
<dbReference type="PANTHER" id="PTHR43792:SF1">
    <property type="entry name" value="N-ACETYLTRANSFERASE DOMAIN-CONTAINING PROTEIN"/>
    <property type="match status" value="1"/>
</dbReference>
<dbReference type="PANTHER" id="PTHR43792">
    <property type="entry name" value="GNAT FAMILY, PUTATIVE (AFU_ORTHOLOGUE AFUA_3G00765)-RELATED-RELATED"/>
    <property type="match status" value="1"/>
</dbReference>
<dbReference type="GO" id="GO:0016747">
    <property type="term" value="F:acyltransferase activity, transferring groups other than amino-acyl groups"/>
    <property type="evidence" value="ECO:0007669"/>
    <property type="project" value="InterPro"/>
</dbReference>
<dbReference type="SUPFAM" id="SSF55729">
    <property type="entry name" value="Acyl-CoA N-acyltransferases (Nat)"/>
    <property type="match status" value="1"/>
</dbReference>
<feature type="domain" description="N-acetyltransferase" evidence="1">
    <location>
        <begin position="11"/>
        <end position="166"/>
    </location>
</feature>
<protein>
    <submittedName>
        <fullName evidence="2">GNAT family acetyltransferase</fullName>
    </submittedName>
</protein>
<dbReference type="Gene3D" id="3.40.630.30">
    <property type="match status" value="1"/>
</dbReference>
<dbReference type="Proteomes" id="UP000286746">
    <property type="component" value="Unassembled WGS sequence"/>
</dbReference>
<evidence type="ECO:0000313" key="2">
    <source>
        <dbReference type="EMBL" id="GCD48386.1"/>
    </source>
</evidence>
<name>A0A401WGE4_STREY</name>
<dbReference type="InterPro" id="IPR000182">
    <property type="entry name" value="GNAT_dom"/>
</dbReference>
<dbReference type="Pfam" id="PF13302">
    <property type="entry name" value="Acetyltransf_3"/>
    <property type="match status" value="1"/>
</dbReference>
<dbReference type="EMBL" id="BHZD01000001">
    <property type="protein sequence ID" value="GCD48386.1"/>
    <property type="molecule type" value="Genomic_DNA"/>
</dbReference>
<sequence length="171" mass="19392">MLKRVIETERLRLRPLHVSDADAFVALHADPRVNRFVGAYSHRQAVERLTAVERQWAERGHGLCAVELRSSGDFIGRSGLQYWEQFDEVELGWTLRAEHWGHGYATEAAQACLEWGFATLDDAYFTALLRPGDEASVRVAERLGFSPRREDLLHGAAVTVYAVDRPAAFRR</sequence>
<evidence type="ECO:0000313" key="3">
    <source>
        <dbReference type="Proteomes" id="UP000286746"/>
    </source>
</evidence>
<dbReference type="AlphaFoldDB" id="A0A401WGE4"/>
<dbReference type="PROSITE" id="PS51186">
    <property type="entry name" value="GNAT"/>
    <property type="match status" value="1"/>
</dbReference>
<reference evidence="2 3" key="1">
    <citation type="submission" date="2018-11" db="EMBL/GenBank/DDBJ databases">
        <title>Whole genome sequence of Streptomyces paromomycinus NBRC 15454(T).</title>
        <authorList>
            <person name="Komaki H."/>
            <person name="Tamura T."/>
        </authorList>
    </citation>
    <scope>NUCLEOTIDE SEQUENCE [LARGE SCALE GENOMIC DNA]</scope>
    <source>
        <strain evidence="2 3">NBRC 15454</strain>
    </source>
</reference>
<keyword evidence="2" id="KW-0808">Transferase</keyword>
<gene>
    <name evidence="2" type="ORF">GKJPGBOP_08183</name>
</gene>
<dbReference type="InterPro" id="IPR051531">
    <property type="entry name" value="N-acetyltransferase"/>
</dbReference>
<proteinExistence type="predicted"/>
<evidence type="ECO:0000259" key="1">
    <source>
        <dbReference type="PROSITE" id="PS51186"/>
    </source>
</evidence>
<comment type="caution">
    <text evidence="2">The sequence shown here is derived from an EMBL/GenBank/DDBJ whole genome shotgun (WGS) entry which is preliminary data.</text>
</comment>
<dbReference type="InterPro" id="IPR016181">
    <property type="entry name" value="Acyl_CoA_acyltransferase"/>
</dbReference>
<accession>A0A401WGE4</accession>